<keyword evidence="6" id="KW-0862">Zinc</keyword>
<gene>
    <name evidence="5" type="ORF">ADH66_17055</name>
    <name evidence="6" type="ORF">I5Q82_07450</name>
</gene>
<feature type="domain" description="Transposase TnpC homeodomain" evidence="4">
    <location>
        <begin position="31"/>
        <end position="92"/>
    </location>
</feature>
<dbReference type="Proteomes" id="UP000196710">
    <property type="component" value="Chromosome"/>
</dbReference>
<keyword evidence="7" id="KW-1185">Reference proteome</keyword>
<reference evidence="5" key="1">
    <citation type="journal article" date="2017" name="Genome Announc.">
        <title>High-Quality Whole-Genome Sequences of the Oligo-Mouse-Microbiota Bacterial Community.</title>
        <authorList>
            <person name="Garzetti D."/>
            <person name="Brugiroux S."/>
            <person name="Bunk B."/>
            <person name="Pukall R."/>
            <person name="McCoy K.D."/>
            <person name="Macpherson A.J."/>
            <person name="Stecher B."/>
        </authorList>
    </citation>
    <scope>NUCLEOTIDE SEQUENCE</scope>
    <source>
        <strain evidence="5">KB18</strain>
    </source>
</reference>
<evidence type="ECO:0000256" key="1">
    <source>
        <dbReference type="SAM" id="MobiDB-lite"/>
    </source>
</evidence>
<organism evidence="6 8">
    <name type="scientific">Acutalibacter muris</name>
    <dbReference type="NCBI Taxonomy" id="1796620"/>
    <lineage>
        <taxon>Bacteria</taxon>
        <taxon>Bacillati</taxon>
        <taxon>Bacillota</taxon>
        <taxon>Clostridia</taxon>
        <taxon>Eubacteriales</taxon>
        <taxon>Acutalibacteraceae</taxon>
        <taxon>Acutalibacter</taxon>
    </lineage>
</organism>
<evidence type="ECO:0000313" key="8">
    <source>
        <dbReference type="Proteomes" id="UP000596035"/>
    </source>
</evidence>
<dbReference type="Pfam" id="PF03050">
    <property type="entry name" value="DDE_Tnp_IS66"/>
    <property type="match status" value="1"/>
</dbReference>
<evidence type="ECO:0000313" key="5">
    <source>
        <dbReference type="EMBL" id="ASB42215.1"/>
    </source>
</evidence>
<evidence type="ECO:0000313" key="7">
    <source>
        <dbReference type="Proteomes" id="UP000196710"/>
    </source>
</evidence>
<accession>A0A1Z2XUU0</accession>
<dbReference type="EMBL" id="CP065321">
    <property type="protein sequence ID" value="QQR31492.1"/>
    <property type="molecule type" value="Genomic_DNA"/>
</dbReference>
<protein>
    <submittedName>
        <fullName evidence="6">IS66 family transposase zinc-finger binding domain-containing protein</fullName>
    </submittedName>
</protein>
<dbReference type="InterPro" id="IPR004291">
    <property type="entry name" value="Transposase_IS66_central"/>
</dbReference>
<evidence type="ECO:0000259" key="3">
    <source>
        <dbReference type="Pfam" id="PF13005"/>
    </source>
</evidence>
<dbReference type="PANTHER" id="PTHR33678">
    <property type="entry name" value="BLL1576 PROTEIN"/>
    <property type="match status" value="1"/>
</dbReference>
<dbReference type="GO" id="GO:0008270">
    <property type="term" value="F:zinc ion binding"/>
    <property type="evidence" value="ECO:0007669"/>
    <property type="project" value="UniProtKB-KW"/>
</dbReference>
<feature type="region of interest" description="Disordered" evidence="1">
    <location>
        <begin position="43"/>
        <end position="64"/>
    </location>
</feature>
<dbReference type="Pfam" id="PF13005">
    <property type="entry name" value="zf-IS66"/>
    <property type="match status" value="1"/>
</dbReference>
<sequence>MENTGKSAAQWQEIVSEKDKEIAELRKQVDWFKGQFKLLQSKQFGPSSEKSVELEEQTSLFNEPETLADPKAAEPDLEQIVYKRKKQAGKRELDFSKLPTEQIVHELPEGEQVCPVCGGKMHACGHEVVRRELRYVPAQYKVVEHVQTAYSCRNCEKNALATPMKKSEVPAGLLPGSGIVSPSLLAHILNNKYALALPLYRQEQEFQRIGVPADNGKLGDRHPREMV</sequence>
<evidence type="ECO:0000259" key="4">
    <source>
        <dbReference type="Pfam" id="PF13007"/>
    </source>
</evidence>
<reference evidence="6 8" key="3">
    <citation type="submission" date="2020-11" db="EMBL/GenBank/DDBJ databases">
        <title>Closed and high quality bacterial genomes of the OMM12 community.</title>
        <authorList>
            <person name="Marbouty M."/>
            <person name="Lamy-Besnier Q."/>
            <person name="Debarbieux L."/>
            <person name="Koszul R."/>
        </authorList>
    </citation>
    <scope>NUCLEOTIDE SEQUENCE [LARGE SCALE GENOMIC DNA]</scope>
    <source>
        <strain evidence="6 8">KB18</strain>
    </source>
</reference>
<evidence type="ECO:0000259" key="2">
    <source>
        <dbReference type="Pfam" id="PF03050"/>
    </source>
</evidence>
<dbReference type="InterPro" id="IPR024463">
    <property type="entry name" value="Transposase_TnpC_homeodom"/>
</dbReference>
<dbReference type="Proteomes" id="UP000596035">
    <property type="component" value="Chromosome"/>
</dbReference>
<dbReference type="PANTHER" id="PTHR33678:SF1">
    <property type="entry name" value="BLL1576 PROTEIN"/>
    <property type="match status" value="1"/>
</dbReference>
<dbReference type="AlphaFoldDB" id="A0A1Z2XUU0"/>
<reference evidence="7" key="2">
    <citation type="submission" date="2017-05" db="EMBL/GenBank/DDBJ databases">
        <title>Improved OligoMM genomes.</title>
        <authorList>
            <person name="Garzetti D."/>
        </authorList>
    </citation>
    <scope>NUCLEOTIDE SEQUENCE [LARGE SCALE GENOMIC DNA]</scope>
    <source>
        <strain evidence="7">KB18</strain>
    </source>
</reference>
<evidence type="ECO:0000313" key="6">
    <source>
        <dbReference type="EMBL" id="QQR31492.1"/>
    </source>
</evidence>
<feature type="domain" description="Transposase IS66 central" evidence="2">
    <location>
        <begin position="178"/>
        <end position="219"/>
    </location>
</feature>
<dbReference type="InterPro" id="IPR024474">
    <property type="entry name" value="Znf_dom_IS66"/>
</dbReference>
<proteinExistence type="predicted"/>
<name>A0A1Z2XUU0_9FIRM</name>
<feature type="domain" description="Transposase IS66 zinc-finger binding" evidence="3">
    <location>
        <begin position="111"/>
        <end position="156"/>
    </location>
</feature>
<dbReference type="InterPro" id="IPR052344">
    <property type="entry name" value="Transposase-related"/>
</dbReference>
<keyword evidence="6" id="KW-0479">Metal-binding</keyword>
<keyword evidence="6" id="KW-0863">Zinc-finger</keyword>
<dbReference type="KEGG" id="amur:ADH66_17055"/>
<dbReference type="EMBL" id="CP021422">
    <property type="protein sequence ID" value="ASB42215.1"/>
    <property type="molecule type" value="Genomic_DNA"/>
</dbReference>
<dbReference type="Pfam" id="PF13007">
    <property type="entry name" value="LZ_Tnp_IS66"/>
    <property type="match status" value="1"/>
</dbReference>